<organism evidence="1 2">
    <name type="scientific">Corynebacterium phoceense</name>
    <dbReference type="NCBI Taxonomy" id="1686286"/>
    <lineage>
        <taxon>Bacteria</taxon>
        <taxon>Bacillati</taxon>
        <taxon>Actinomycetota</taxon>
        <taxon>Actinomycetes</taxon>
        <taxon>Mycobacteriales</taxon>
        <taxon>Corynebacteriaceae</taxon>
        <taxon>Corynebacterium</taxon>
    </lineage>
</organism>
<keyword evidence="2" id="KW-1185">Reference proteome</keyword>
<sequence>MPPQHKEKLSATARRPSRAFGALTLAAAATLGIGSGKAGAIALGQVRISDTPDGTPHKRTGTAIAPERVLTAAHCVEGPSINVGRQQNK</sequence>
<dbReference type="AlphaFoldDB" id="A0A540R6F3"/>
<dbReference type="STRING" id="1686286.GCA_900092335_01030"/>
<dbReference type="InterPro" id="IPR043504">
    <property type="entry name" value="Peptidase_S1_PA_chymotrypsin"/>
</dbReference>
<name>A0A540R6F3_9CORY</name>
<gene>
    <name evidence="1" type="ORF">EJK80_08215</name>
</gene>
<dbReference type="SUPFAM" id="SSF50494">
    <property type="entry name" value="Trypsin-like serine proteases"/>
    <property type="match status" value="1"/>
</dbReference>
<dbReference type="EMBL" id="VHIR01000010">
    <property type="protein sequence ID" value="TQE43321.1"/>
    <property type="molecule type" value="Genomic_DNA"/>
</dbReference>
<dbReference type="RefSeq" id="WP_066512093.1">
    <property type="nucleotide sequence ID" value="NZ_JADPQA010000014.1"/>
</dbReference>
<dbReference type="InterPro" id="IPR009003">
    <property type="entry name" value="Peptidase_S1_PA"/>
</dbReference>
<dbReference type="Gene3D" id="2.40.10.10">
    <property type="entry name" value="Trypsin-like serine proteases"/>
    <property type="match status" value="1"/>
</dbReference>
<reference evidence="1 2" key="1">
    <citation type="submission" date="2019-06" db="EMBL/GenBank/DDBJ databases">
        <title>Draft genome of C. phoceense Strain 272.</title>
        <authorList>
            <person name="Pacheco L.G.C."/>
            <person name="Barberis C.M."/>
            <person name="Almuzara M.N."/>
            <person name="Traglia G.M."/>
            <person name="Santos C.S."/>
            <person name="Rocha D.J.P.G."/>
            <person name="Aguiar E.R.G.R."/>
            <person name="Vay C.A."/>
        </authorList>
    </citation>
    <scope>NUCLEOTIDE SEQUENCE [LARGE SCALE GENOMIC DNA]</scope>
    <source>
        <strain evidence="1 2">272</strain>
    </source>
</reference>
<protein>
    <recommendedName>
        <fullName evidence="3">Peptidase S1 domain-containing protein</fullName>
    </recommendedName>
</protein>
<dbReference type="GeneID" id="79852309"/>
<evidence type="ECO:0000313" key="2">
    <source>
        <dbReference type="Proteomes" id="UP000318080"/>
    </source>
</evidence>
<accession>A0A540R6F3</accession>
<evidence type="ECO:0008006" key="3">
    <source>
        <dbReference type="Google" id="ProtNLM"/>
    </source>
</evidence>
<comment type="caution">
    <text evidence="1">The sequence shown here is derived from an EMBL/GenBank/DDBJ whole genome shotgun (WGS) entry which is preliminary data.</text>
</comment>
<evidence type="ECO:0000313" key="1">
    <source>
        <dbReference type="EMBL" id="TQE43321.1"/>
    </source>
</evidence>
<dbReference type="Proteomes" id="UP000318080">
    <property type="component" value="Unassembled WGS sequence"/>
</dbReference>
<proteinExistence type="predicted"/>